<dbReference type="AlphaFoldDB" id="A0A644YLR4"/>
<proteinExistence type="predicted"/>
<gene>
    <name evidence="1" type="ORF">SDC9_76065</name>
</gene>
<name>A0A644YLR4_9ZZZZ</name>
<accession>A0A644YLR4</accession>
<organism evidence="1">
    <name type="scientific">bioreactor metagenome</name>
    <dbReference type="NCBI Taxonomy" id="1076179"/>
    <lineage>
        <taxon>unclassified sequences</taxon>
        <taxon>metagenomes</taxon>
        <taxon>ecological metagenomes</taxon>
    </lineage>
</organism>
<dbReference type="EMBL" id="VSSQ01005536">
    <property type="protein sequence ID" value="MPM29525.1"/>
    <property type="molecule type" value="Genomic_DNA"/>
</dbReference>
<protein>
    <submittedName>
        <fullName evidence="1">Uncharacterized protein</fullName>
    </submittedName>
</protein>
<comment type="caution">
    <text evidence="1">The sequence shown here is derived from an EMBL/GenBank/DDBJ whole genome shotgun (WGS) entry which is preliminary data.</text>
</comment>
<reference evidence="1" key="1">
    <citation type="submission" date="2019-08" db="EMBL/GenBank/DDBJ databases">
        <authorList>
            <person name="Kucharzyk K."/>
            <person name="Murdoch R.W."/>
            <person name="Higgins S."/>
            <person name="Loffler F."/>
        </authorList>
    </citation>
    <scope>NUCLEOTIDE SEQUENCE</scope>
</reference>
<sequence>MALVGIQSFPAIFIGQSLQIVGEINDAYEVFQGVSIFFGMPQDFLQQTVGIDHSKISNVVVFGINVEQVFHVVIQRMQSTLI</sequence>
<evidence type="ECO:0000313" key="1">
    <source>
        <dbReference type="EMBL" id="MPM29525.1"/>
    </source>
</evidence>